<feature type="domain" description="DUF306" evidence="1">
    <location>
        <begin position="35"/>
        <end position="141"/>
    </location>
</feature>
<dbReference type="PANTHER" id="PTHR35535:SF1">
    <property type="entry name" value="HEAT SHOCK PROTEIN HSLJ"/>
    <property type="match status" value="1"/>
</dbReference>
<keyword evidence="3" id="KW-1185">Reference proteome</keyword>
<proteinExistence type="predicted"/>
<dbReference type="Pfam" id="PF03724">
    <property type="entry name" value="META"/>
    <property type="match status" value="1"/>
</dbReference>
<reference evidence="2 3" key="1">
    <citation type="submission" date="2021-06" db="EMBL/GenBank/DDBJ databases">
        <title>Whole genome sequences of Flavobacterium sp. KK2020170 and assembly.</title>
        <authorList>
            <person name="Kitahara K."/>
            <person name="Miyoshi S."/>
            <person name="Uesaka K."/>
        </authorList>
    </citation>
    <scope>NUCLEOTIDE SEQUENCE [LARGE SCALE GENOMIC DNA]</scope>
    <source>
        <strain evidence="2 3">KK2020170</strain>
    </source>
</reference>
<evidence type="ECO:0000313" key="3">
    <source>
        <dbReference type="Proteomes" id="UP000825258"/>
    </source>
</evidence>
<dbReference type="InterPro" id="IPR038670">
    <property type="entry name" value="HslJ-like_sf"/>
</dbReference>
<dbReference type="EMBL" id="AP024749">
    <property type="protein sequence ID" value="BCY28685.1"/>
    <property type="molecule type" value="Genomic_DNA"/>
</dbReference>
<sequence length="144" mass="16077">MGCKGGKETNSNKITSEVFTDSVISSIESYDNEIKLEGTKWKLIQLRGKQVQNTSEKEMIIEFHSDGRFSANMGCNGIGGNYHIKEGNRISFSQVISTMMACPNMENEEVFKAIIETIDNYAISNNKLSLNKARMAPLAVFIKK</sequence>
<dbReference type="Proteomes" id="UP000825258">
    <property type="component" value="Chromosome"/>
</dbReference>
<evidence type="ECO:0000259" key="1">
    <source>
        <dbReference type="Pfam" id="PF03724"/>
    </source>
</evidence>
<dbReference type="PANTHER" id="PTHR35535">
    <property type="entry name" value="HEAT SHOCK PROTEIN HSLJ"/>
    <property type="match status" value="1"/>
</dbReference>
<organism evidence="2 3">
    <name type="scientific">Flavobacterium okayamense</name>
    <dbReference type="NCBI Taxonomy" id="2830782"/>
    <lineage>
        <taxon>Bacteria</taxon>
        <taxon>Pseudomonadati</taxon>
        <taxon>Bacteroidota</taxon>
        <taxon>Flavobacteriia</taxon>
        <taxon>Flavobacteriales</taxon>
        <taxon>Flavobacteriaceae</taxon>
        <taxon>Flavobacterium</taxon>
    </lineage>
</organism>
<dbReference type="InterPro" id="IPR005184">
    <property type="entry name" value="DUF306_Meta_HslJ"/>
</dbReference>
<name>A0ABM7S584_9FLAO</name>
<gene>
    <name evidence="2" type="ORF">KK2020170_15530</name>
</gene>
<accession>A0ABM7S584</accession>
<dbReference type="InterPro" id="IPR053147">
    <property type="entry name" value="Hsp_HslJ-like"/>
</dbReference>
<dbReference type="Gene3D" id="2.40.128.270">
    <property type="match status" value="1"/>
</dbReference>
<protein>
    <recommendedName>
        <fullName evidence="1">DUF306 domain-containing protein</fullName>
    </recommendedName>
</protein>
<evidence type="ECO:0000313" key="2">
    <source>
        <dbReference type="EMBL" id="BCY28685.1"/>
    </source>
</evidence>